<dbReference type="InterPro" id="IPR046357">
    <property type="entry name" value="PPIase_dom_sf"/>
</dbReference>
<accession>A0A0S2W547</accession>
<keyword evidence="3" id="KW-0812">Transmembrane</keyword>
<organism evidence="5 6">
    <name type="scientific">Intestinimonas butyriciproducens</name>
    <dbReference type="NCBI Taxonomy" id="1297617"/>
    <lineage>
        <taxon>Bacteria</taxon>
        <taxon>Bacillati</taxon>
        <taxon>Bacillota</taxon>
        <taxon>Clostridia</taxon>
        <taxon>Eubacteriales</taxon>
        <taxon>Intestinimonas</taxon>
    </lineage>
</organism>
<keyword evidence="3" id="KW-1133">Transmembrane helix</keyword>
<feature type="domain" description="PpiC" evidence="4">
    <location>
        <begin position="351"/>
        <end position="468"/>
    </location>
</feature>
<evidence type="ECO:0000256" key="2">
    <source>
        <dbReference type="SAM" id="MobiDB-lite"/>
    </source>
</evidence>
<dbReference type="STRING" id="1297617.IB211_02095"/>
<dbReference type="Gene3D" id="3.10.50.40">
    <property type="match status" value="2"/>
</dbReference>
<evidence type="ECO:0000259" key="4">
    <source>
        <dbReference type="PROSITE" id="PS50198"/>
    </source>
</evidence>
<proteinExistence type="predicted"/>
<dbReference type="Pfam" id="PF00639">
    <property type="entry name" value="Rotamase"/>
    <property type="match status" value="1"/>
</dbReference>
<evidence type="ECO:0000313" key="6">
    <source>
        <dbReference type="Proteomes" id="UP000064844"/>
    </source>
</evidence>
<keyword evidence="1" id="KW-0697">Rotamase</keyword>
<sequence>MRGLNIEMSASREKKQRQVSTANGPSDKQRREMEEAQKARSKTILYTVVGIVIAVLVIALLVWNSGIFEKNKVVATVGDQDYTVTELGFYFYPSYNYMSNLFGGTVDADTAASIRQQALDSLHQYAALYTAALKDGYTVDDNIQAQVDGSVEQIRNYAAQNGTTFSVYLRSSYGPYMTEKVLRECLTQQAVANAYYSDHADSLTYDKAQLESYYAEHKDDLDSFTYSAAFINGEAVSSTDADGNTVDPTDAEKATAMSVAKATAEDLAQQAEAGSDFDALAEEFAGRDDKSSFKAETTALGSALTSALNADCTAWLTDAARESGDITTIEVADSGYWVVKFVDRFLNEDSYGSADIRHILVLADVADGETTPTQEAMDAAKAEAQRILDEFAAGEQTPEAFGELAKQYSEDPGSKDSGGLYAGVTPTTSFFTGFLDWIFADGRQIGDTGLVENTQEGQSGWHVMYLQDHTVAWAATANSTLKSNDLSAWLEELQATYAMTTNDANAALVG</sequence>
<gene>
    <name evidence="5" type="ORF">IB211_02095</name>
</gene>
<dbReference type="InterPro" id="IPR000297">
    <property type="entry name" value="PPIase_PpiC"/>
</dbReference>
<feature type="transmembrane region" description="Helical" evidence="3">
    <location>
        <begin position="43"/>
        <end position="63"/>
    </location>
</feature>
<dbReference type="KEGG" id="ibu:IB211_02095"/>
<name>A0A0S2W547_9FIRM</name>
<feature type="region of interest" description="Disordered" evidence="2">
    <location>
        <begin position="1"/>
        <end position="31"/>
    </location>
</feature>
<dbReference type="Proteomes" id="UP000064844">
    <property type="component" value="Chromosome"/>
</dbReference>
<dbReference type="Pfam" id="PF13624">
    <property type="entry name" value="SurA_N_3"/>
    <property type="match status" value="1"/>
</dbReference>
<protein>
    <recommendedName>
        <fullName evidence="4">PpiC domain-containing protein</fullName>
    </recommendedName>
</protein>
<evidence type="ECO:0000256" key="3">
    <source>
        <dbReference type="SAM" id="Phobius"/>
    </source>
</evidence>
<keyword evidence="3" id="KW-0472">Membrane</keyword>
<dbReference type="EMBL" id="CP011307">
    <property type="protein sequence ID" value="ALP94486.1"/>
    <property type="molecule type" value="Genomic_DNA"/>
</dbReference>
<dbReference type="InterPro" id="IPR027304">
    <property type="entry name" value="Trigger_fact/SurA_dom_sf"/>
</dbReference>
<dbReference type="InterPro" id="IPR050245">
    <property type="entry name" value="PrsA_foldase"/>
</dbReference>
<dbReference type="PROSITE" id="PS50198">
    <property type="entry name" value="PPIC_PPIASE_2"/>
    <property type="match status" value="1"/>
</dbReference>
<dbReference type="PANTHER" id="PTHR47245">
    <property type="entry name" value="PEPTIDYLPROLYL ISOMERASE"/>
    <property type="match status" value="1"/>
</dbReference>
<evidence type="ECO:0000313" key="5">
    <source>
        <dbReference type="EMBL" id="ALP94486.1"/>
    </source>
</evidence>
<dbReference type="PANTHER" id="PTHR47245:SF2">
    <property type="entry name" value="PEPTIDYL-PROLYL CIS-TRANS ISOMERASE HP_0175-RELATED"/>
    <property type="match status" value="1"/>
</dbReference>
<dbReference type="SUPFAM" id="SSF109998">
    <property type="entry name" value="Triger factor/SurA peptide-binding domain-like"/>
    <property type="match status" value="1"/>
</dbReference>
<reference evidence="6" key="2">
    <citation type="submission" date="2015-04" db="EMBL/GenBank/DDBJ databases">
        <title>A butyrogenic pathway from the amino acid lysine in a human gut commensal.</title>
        <authorList>
            <person name="de Vos W.M."/>
            <person name="Bui N.T.P."/>
            <person name="Plugge C.M."/>
            <person name="Ritari J."/>
        </authorList>
    </citation>
    <scope>NUCLEOTIDE SEQUENCE [LARGE SCALE GENOMIC DNA]</scope>
    <source>
        <strain evidence="6">AF211</strain>
    </source>
</reference>
<keyword evidence="6" id="KW-1185">Reference proteome</keyword>
<dbReference type="eggNOG" id="COG0760">
    <property type="taxonomic scope" value="Bacteria"/>
</dbReference>
<evidence type="ECO:0000256" key="1">
    <source>
        <dbReference type="PROSITE-ProRule" id="PRU00278"/>
    </source>
</evidence>
<keyword evidence="1" id="KW-0413">Isomerase</keyword>
<dbReference type="GO" id="GO:0003755">
    <property type="term" value="F:peptidyl-prolyl cis-trans isomerase activity"/>
    <property type="evidence" value="ECO:0007669"/>
    <property type="project" value="UniProtKB-KW"/>
</dbReference>
<dbReference type="SUPFAM" id="SSF54534">
    <property type="entry name" value="FKBP-like"/>
    <property type="match status" value="1"/>
</dbReference>
<reference evidence="5 6" key="1">
    <citation type="journal article" date="2015" name="Nat. Commun.">
        <title>Production of butyrate from lysine and the Amadori product fructoselysine by a human gut commensal.</title>
        <authorList>
            <person name="Bui T.P."/>
            <person name="Ritari J."/>
            <person name="Boeren S."/>
            <person name="de Waard P."/>
            <person name="Plugge C.M."/>
            <person name="de Vos W.M."/>
        </authorList>
    </citation>
    <scope>NUCLEOTIDE SEQUENCE [LARGE SCALE GENOMIC DNA]</scope>
    <source>
        <strain evidence="5 6">AF211</strain>
    </source>
</reference>
<dbReference type="AlphaFoldDB" id="A0A0S2W547"/>